<evidence type="ECO:0000313" key="2">
    <source>
        <dbReference type="EMBL" id="EOA85087.1"/>
    </source>
</evidence>
<proteinExistence type="predicted"/>
<feature type="region of interest" description="Disordered" evidence="1">
    <location>
        <begin position="10"/>
        <end position="44"/>
    </location>
</feature>
<dbReference type="RefSeq" id="XP_008026912.1">
    <property type="nucleotide sequence ID" value="XM_008028721.1"/>
</dbReference>
<dbReference type="EMBL" id="KB908703">
    <property type="protein sequence ID" value="EOA85087.1"/>
    <property type="molecule type" value="Genomic_DNA"/>
</dbReference>
<gene>
    <name evidence="2" type="ORF">SETTUDRAFT_20607</name>
</gene>
<evidence type="ECO:0000256" key="1">
    <source>
        <dbReference type="SAM" id="MobiDB-lite"/>
    </source>
</evidence>
<feature type="region of interest" description="Disordered" evidence="1">
    <location>
        <begin position="247"/>
        <end position="331"/>
    </location>
</feature>
<protein>
    <submittedName>
        <fullName evidence="2">Uncharacterized protein</fullName>
    </submittedName>
</protein>
<sequence length="520" mass="58363">MNPVQLIKFEQSELEDGDIDSSPPSLPSEQHRHECTVPSDGANGHRDELQLARYEYDALEQRHQKLAARHAELQKLCSAYMEVIGGFSSYEEESASIEQLRVEAGREGLRAKALEANVLKPIIREAGGLQALVSQMQSVRSLIDQVGGLAELEELVSEMHLFRTSLGEIGGLQGLHHLIAEVKRLREQQIARVSMNIKMRAPDGPLAKAAKYDKLVQAFGDIHAVREPSASIETTMINPARASRMVSTPLEDDPYRDLYEPPPMEEARTKTGSNNIPLGPTRVRGQPASQACEQPSLRRDASDEWQNSPNKRPRIDSGPLSIETPQHERQMQAPERDWAQFYPQPSVKVEDFCNTEEQRLPMYGRQPHAITVTTEYTHLSKSVLVGDYPIALWTGASDPSAPELPGQMKKVDHIPKGLGTFLATELSKYITKAAVRFWNEMPPNKDTCVLRYVLDGHRPSGQPQERRACRVCSAAWAGRQRPCALLLDVEGIRTLVFLPLHDGPGRHTDWRKKTYWMDIE</sequence>
<name>R0KA51_EXST2</name>
<dbReference type="OrthoDB" id="3779310at2759"/>
<organism evidence="2 3">
    <name type="scientific">Exserohilum turcicum (strain 28A)</name>
    <name type="common">Northern leaf blight fungus</name>
    <name type="synonym">Setosphaeria turcica</name>
    <dbReference type="NCBI Taxonomy" id="671987"/>
    <lineage>
        <taxon>Eukaryota</taxon>
        <taxon>Fungi</taxon>
        <taxon>Dikarya</taxon>
        <taxon>Ascomycota</taxon>
        <taxon>Pezizomycotina</taxon>
        <taxon>Dothideomycetes</taxon>
        <taxon>Pleosporomycetidae</taxon>
        <taxon>Pleosporales</taxon>
        <taxon>Pleosporineae</taxon>
        <taxon>Pleosporaceae</taxon>
        <taxon>Exserohilum</taxon>
    </lineage>
</organism>
<dbReference type="GeneID" id="19402339"/>
<dbReference type="HOGENOM" id="CLU_519695_0_0_1"/>
<keyword evidence="3" id="KW-1185">Reference proteome</keyword>
<dbReference type="Proteomes" id="UP000016935">
    <property type="component" value="Unassembled WGS sequence"/>
</dbReference>
<dbReference type="AlphaFoldDB" id="R0KA51"/>
<accession>R0KA51</accession>
<reference evidence="2 3" key="1">
    <citation type="journal article" date="2012" name="PLoS Pathog.">
        <title>Diverse lifestyles and strategies of plant pathogenesis encoded in the genomes of eighteen Dothideomycetes fungi.</title>
        <authorList>
            <person name="Ohm R.A."/>
            <person name="Feau N."/>
            <person name="Henrissat B."/>
            <person name="Schoch C.L."/>
            <person name="Horwitz B.A."/>
            <person name="Barry K.W."/>
            <person name="Condon B.J."/>
            <person name="Copeland A.C."/>
            <person name="Dhillon B."/>
            <person name="Glaser F."/>
            <person name="Hesse C.N."/>
            <person name="Kosti I."/>
            <person name="LaButti K."/>
            <person name="Lindquist E.A."/>
            <person name="Lucas S."/>
            <person name="Salamov A.A."/>
            <person name="Bradshaw R.E."/>
            <person name="Ciuffetti L."/>
            <person name="Hamelin R.C."/>
            <person name="Kema G.H.J."/>
            <person name="Lawrence C."/>
            <person name="Scott J.A."/>
            <person name="Spatafora J.W."/>
            <person name="Turgeon B.G."/>
            <person name="de Wit P.J.G.M."/>
            <person name="Zhong S."/>
            <person name="Goodwin S.B."/>
            <person name="Grigoriev I.V."/>
        </authorList>
    </citation>
    <scope>NUCLEOTIDE SEQUENCE [LARGE SCALE GENOMIC DNA]</scope>
    <source>
        <strain evidence="3">28A</strain>
    </source>
</reference>
<evidence type="ECO:0000313" key="3">
    <source>
        <dbReference type="Proteomes" id="UP000016935"/>
    </source>
</evidence>
<feature type="compositionally biased region" description="Basic and acidic residues" evidence="1">
    <location>
        <begin position="253"/>
        <end position="269"/>
    </location>
</feature>
<reference evidence="2 3" key="2">
    <citation type="journal article" date="2013" name="PLoS Genet.">
        <title>Comparative genome structure, secondary metabolite, and effector coding capacity across Cochliobolus pathogens.</title>
        <authorList>
            <person name="Condon B.J."/>
            <person name="Leng Y."/>
            <person name="Wu D."/>
            <person name="Bushley K.E."/>
            <person name="Ohm R.A."/>
            <person name="Otillar R."/>
            <person name="Martin J."/>
            <person name="Schackwitz W."/>
            <person name="Grimwood J."/>
            <person name="MohdZainudin N."/>
            <person name="Xue C."/>
            <person name="Wang R."/>
            <person name="Manning V.A."/>
            <person name="Dhillon B."/>
            <person name="Tu Z.J."/>
            <person name="Steffenson B.J."/>
            <person name="Salamov A."/>
            <person name="Sun H."/>
            <person name="Lowry S."/>
            <person name="LaButti K."/>
            <person name="Han J."/>
            <person name="Copeland A."/>
            <person name="Lindquist E."/>
            <person name="Barry K."/>
            <person name="Schmutz J."/>
            <person name="Baker S.E."/>
            <person name="Ciuffetti L.M."/>
            <person name="Grigoriev I.V."/>
            <person name="Zhong S."/>
            <person name="Turgeon B.G."/>
        </authorList>
    </citation>
    <scope>NUCLEOTIDE SEQUENCE [LARGE SCALE GENOMIC DNA]</scope>
    <source>
        <strain evidence="3">28A</strain>
    </source>
</reference>